<feature type="non-terminal residue" evidence="1">
    <location>
        <position position="1"/>
    </location>
</feature>
<gene>
    <name evidence="1" type="ORF">IWW38_006460</name>
</gene>
<evidence type="ECO:0000313" key="1">
    <source>
        <dbReference type="EMBL" id="KAJ2877892.1"/>
    </source>
</evidence>
<dbReference type="Proteomes" id="UP001139981">
    <property type="component" value="Unassembled WGS sequence"/>
</dbReference>
<organism evidence="1 2">
    <name type="scientific">Coemansia aciculifera</name>
    <dbReference type="NCBI Taxonomy" id="417176"/>
    <lineage>
        <taxon>Eukaryota</taxon>
        <taxon>Fungi</taxon>
        <taxon>Fungi incertae sedis</taxon>
        <taxon>Zoopagomycota</taxon>
        <taxon>Kickxellomycotina</taxon>
        <taxon>Kickxellomycetes</taxon>
        <taxon>Kickxellales</taxon>
        <taxon>Kickxellaceae</taxon>
        <taxon>Coemansia</taxon>
    </lineage>
</organism>
<keyword evidence="2" id="KW-1185">Reference proteome</keyword>
<protein>
    <submittedName>
        <fullName evidence="1">Uncharacterized protein</fullName>
    </submittedName>
</protein>
<name>A0ACC1LS76_9FUNG</name>
<evidence type="ECO:0000313" key="2">
    <source>
        <dbReference type="Proteomes" id="UP001139981"/>
    </source>
</evidence>
<feature type="non-terminal residue" evidence="1">
    <location>
        <position position="69"/>
    </location>
</feature>
<accession>A0ACC1LS76</accession>
<sequence length="69" mass="8393">LKESKELYHDCTFISKKTQSIYAWRSALWVRFCKERGTDFTVTEDKMIEYIDWLFEIDAINRINTKKTH</sequence>
<reference evidence="1" key="1">
    <citation type="submission" date="2022-07" db="EMBL/GenBank/DDBJ databases">
        <title>Phylogenomic reconstructions and comparative analyses of Kickxellomycotina fungi.</title>
        <authorList>
            <person name="Reynolds N.K."/>
            <person name="Stajich J.E."/>
            <person name="Barry K."/>
            <person name="Grigoriev I.V."/>
            <person name="Crous P."/>
            <person name="Smith M.E."/>
        </authorList>
    </citation>
    <scope>NUCLEOTIDE SEQUENCE</scope>
    <source>
        <strain evidence="1">CBS 190363</strain>
    </source>
</reference>
<proteinExistence type="predicted"/>
<comment type="caution">
    <text evidence="1">The sequence shown here is derived from an EMBL/GenBank/DDBJ whole genome shotgun (WGS) entry which is preliminary data.</text>
</comment>
<dbReference type="EMBL" id="JANBVB010003691">
    <property type="protein sequence ID" value="KAJ2877892.1"/>
    <property type="molecule type" value="Genomic_DNA"/>
</dbReference>